<dbReference type="RefSeq" id="WP_138405234.1">
    <property type="nucleotide sequence ID" value="NZ_VBSP01000044.1"/>
</dbReference>
<comment type="caution">
    <text evidence="2">The sequence shown here is derived from an EMBL/GenBank/DDBJ whole genome shotgun (WGS) entry which is preliminary data.</text>
</comment>
<dbReference type="Pfam" id="PF01370">
    <property type="entry name" value="Epimerase"/>
    <property type="match status" value="1"/>
</dbReference>
<dbReference type="SUPFAM" id="SSF51735">
    <property type="entry name" value="NAD(P)-binding Rossmann-fold domains"/>
    <property type="match status" value="1"/>
</dbReference>
<gene>
    <name evidence="2" type="ORF">FEZ33_09945</name>
</gene>
<name>A0A5R9DXV7_9LACT</name>
<feature type="domain" description="NAD-dependent epimerase/dehydratase" evidence="1">
    <location>
        <begin position="41"/>
        <end position="198"/>
    </location>
</feature>
<dbReference type="InterPro" id="IPR036291">
    <property type="entry name" value="NAD(P)-bd_dom_sf"/>
</dbReference>
<dbReference type="InterPro" id="IPR001509">
    <property type="entry name" value="Epimerase_deHydtase"/>
</dbReference>
<protein>
    <submittedName>
        <fullName evidence="2">NAD-dependent epimerase/dehydratase family protein</fullName>
    </submittedName>
</protein>
<dbReference type="AlphaFoldDB" id="A0A5R9DXV7"/>
<dbReference type="Proteomes" id="UP000306420">
    <property type="component" value="Unassembled WGS sequence"/>
</dbReference>
<dbReference type="InterPro" id="IPR050177">
    <property type="entry name" value="Lipid_A_modif_metabolic_enz"/>
</dbReference>
<proteinExistence type="predicted"/>
<dbReference type="PANTHER" id="PTHR43245">
    <property type="entry name" value="BIFUNCTIONAL POLYMYXIN RESISTANCE PROTEIN ARNA"/>
    <property type="match status" value="1"/>
</dbReference>
<evidence type="ECO:0000259" key="1">
    <source>
        <dbReference type="Pfam" id="PF01370"/>
    </source>
</evidence>
<evidence type="ECO:0000313" key="2">
    <source>
        <dbReference type="EMBL" id="TLQ39881.1"/>
    </source>
</evidence>
<dbReference type="Gene3D" id="3.40.50.720">
    <property type="entry name" value="NAD(P)-binding Rossmann-like Domain"/>
    <property type="match status" value="1"/>
</dbReference>
<organism evidence="2 3">
    <name type="scientific">Ruoffia tabacinasalis</name>
    <dbReference type="NCBI Taxonomy" id="87458"/>
    <lineage>
        <taxon>Bacteria</taxon>
        <taxon>Bacillati</taxon>
        <taxon>Bacillota</taxon>
        <taxon>Bacilli</taxon>
        <taxon>Lactobacillales</taxon>
        <taxon>Aerococcaceae</taxon>
        <taxon>Ruoffia</taxon>
    </lineage>
</organism>
<reference evidence="2 3" key="1">
    <citation type="submission" date="2019-05" db="EMBL/GenBank/DDBJ databases">
        <title>The metagenome of a microbial culture collection derived from dairy environment covers the genomic content of the human microbiome.</title>
        <authorList>
            <person name="Roder T."/>
            <person name="Wuthrich D."/>
            <person name="Sattari Z."/>
            <person name="Von Ah U."/>
            <person name="Bar C."/>
            <person name="Ronchi F."/>
            <person name="Macpherson A.J."/>
            <person name="Ganal-Vonarburg S.C."/>
            <person name="Bruggmann R."/>
            <person name="Vergeres G."/>
        </authorList>
    </citation>
    <scope>NUCLEOTIDE SEQUENCE [LARGE SCALE GENOMIC DNA]</scope>
    <source>
        <strain evidence="2 3">FAM 24227</strain>
    </source>
</reference>
<evidence type="ECO:0000313" key="3">
    <source>
        <dbReference type="Proteomes" id="UP000306420"/>
    </source>
</evidence>
<sequence>MKNILITGVNSYIGNKFDEWVKQWPDQYNVSKISMRNDDWKAMDWTKFDVVLHVAGIAHNSSDTKLEELYYKVNRDLTVEVAKKAKREGVSQFIYMSSIIVFGTKVEVIDSNTQPNPDNFYGDSKLQGELGIKEMQEEKFDVVIVRPPMVYGNGSKGNYPRLAKLAVQTPVFPDFKNNRSMIHIENLTEFLKVLIDDKAKGYFHPQNTEYVCTSELVREISDVRGKNIFMLSFPKQFITPLLNIGVVKKMFGNYIYDKEISTYHKNYIVNDLRQSIDKTERGDLIG</sequence>
<accession>A0A5R9DXV7</accession>
<dbReference type="EMBL" id="VBSP01000044">
    <property type="protein sequence ID" value="TLQ39881.1"/>
    <property type="molecule type" value="Genomic_DNA"/>
</dbReference>
<dbReference type="OrthoDB" id="9808602at2"/>
<dbReference type="PANTHER" id="PTHR43245:SF58">
    <property type="entry name" value="BLL5923 PROTEIN"/>
    <property type="match status" value="1"/>
</dbReference>